<name>A0ABN6D2H5_9BURK</name>
<dbReference type="Proteomes" id="UP000824366">
    <property type="component" value="Chromosome"/>
</dbReference>
<proteinExistence type="predicted"/>
<protein>
    <submittedName>
        <fullName evidence="1">Uncharacterized protein</fullName>
    </submittedName>
</protein>
<keyword evidence="2" id="KW-1185">Reference proteome</keyword>
<evidence type="ECO:0000313" key="1">
    <source>
        <dbReference type="EMBL" id="BCO26182.1"/>
    </source>
</evidence>
<dbReference type="EMBL" id="AP024238">
    <property type="protein sequence ID" value="BCO26182.1"/>
    <property type="molecule type" value="Genomic_DNA"/>
</dbReference>
<evidence type="ECO:0000313" key="2">
    <source>
        <dbReference type="Proteomes" id="UP000824366"/>
    </source>
</evidence>
<gene>
    <name evidence="1" type="ORF">MIZ03_1062</name>
</gene>
<sequence length="48" mass="5417">MQTDQEMVSWCVLHFLLPLPQAGEGWGEGCDEHLCSKNSVKPCICMHK</sequence>
<organism evidence="1 2">
    <name type="scientific">Rhodoferax lithotrophicus</name>
    <dbReference type="NCBI Taxonomy" id="2798804"/>
    <lineage>
        <taxon>Bacteria</taxon>
        <taxon>Pseudomonadati</taxon>
        <taxon>Pseudomonadota</taxon>
        <taxon>Betaproteobacteria</taxon>
        <taxon>Burkholderiales</taxon>
        <taxon>Comamonadaceae</taxon>
        <taxon>Rhodoferax</taxon>
    </lineage>
</organism>
<accession>A0ABN6D2H5</accession>
<reference evidence="1 2" key="1">
    <citation type="journal article" date="2021" name="Microbiol. Spectr.">
        <title>A Single Bacterium Capable of Oxidation and Reduction of Iron at Circumneutral pH.</title>
        <authorList>
            <person name="Kato S."/>
            <person name="Ohkuma M."/>
        </authorList>
    </citation>
    <scope>NUCLEOTIDE SEQUENCE [LARGE SCALE GENOMIC DNA]</scope>
    <source>
        <strain evidence="1 2">MIZ03</strain>
    </source>
</reference>